<dbReference type="SUPFAM" id="SSF52058">
    <property type="entry name" value="L domain-like"/>
    <property type="match status" value="1"/>
</dbReference>
<proteinExistence type="inferred from homology"/>
<evidence type="ECO:0000313" key="16">
    <source>
        <dbReference type="EMBL" id="RDX66876.1"/>
    </source>
</evidence>
<dbReference type="InterPro" id="IPR032675">
    <property type="entry name" value="LRR_dom_sf"/>
</dbReference>
<keyword evidence="11" id="KW-0325">Glycoprotein</keyword>
<keyword evidence="9 13" id="KW-0472">Membrane</keyword>
<dbReference type="FunFam" id="3.80.10.10:FF:000041">
    <property type="entry name" value="LRR receptor-like serine/threonine-protein kinase ERECTA"/>
    <property type="match status" value="1"/>
</dbReference>
<gene>
    <name evidence="16" type="primary">GSO1</name>
    <name evidence="16" type="ORF">CR513_54310</name>
</gene>
<evidence type="ECO:0000256" key="1">
    <source>
        <dbReference type="ARBA" id="ARBA00004251"/>
    </source>
</evidence>
<organism evidence="16 17">
    <name type="scientific">Mucuna pruriens</name>
    <name type="common">Velvet bean</name>
    <name type="synonym">Dolichos pruriens</name>
    <dbReference type="NCBI Taxonomy" id="157652"/>
    <lineage>
        <taxon>Eukaryota</taxon>
        <taxon>Viridiplantae</taxon>
        <taxon>Streptophyta</taxon>
        <taxon>Embryophyta</taxon>
        <taxon>Tracheophyta</taxon>
        <taxon>Spermatophyta</taxon>
        <taxon>Magnoliopsida</taxon>
        <taxon>eudicotyledons</taxon>
        <taxon>Gunneridae</taxon>
        <taxon>Pentapetalae</taxon>
        <taxon>rosids</taxon>
        <taxon>fabids</taxon>
        <taxon>Fabales</taxon>
        <taxon>Fabaceae</taxon>
        <taxon>Papilionoideae</taxon>
        <taxon>50 kb inversion clade</taxon>
        <taxon>NPAAA clade</taxon>
        <taxon>indigoferoid/millettioid clade</taxon>
        <taxon>Phaseoleae</taxon>
        <taxon>Mucuna</taxon>
    </lineage>
</organism>
<evidence type="ECO:0000256" key="4">
    <source>
        <dbReference type="ARBA" id="ARBA00022614"/>
    </source>
</evidence>
<dbReference type="SUPFAM" id="SSF52047">
    <property type="entry name" value="RNI-like"/>
    <property type="match status" value="2"/>
</dbReference>
<keyword evidence="8 13" id="KW-1133">Transmembrane helix</keyword>
<comment type="caution">
    <text evidence="16">The sequence shown here is derived from an EMBL/GenBank/DDBJ whole genome shotgun (WGS) entry which is preliminary data.</text>
</comment>
<dbReference type="Pfam" id="PF23598">
    <property type="entry name" value="LRR_14"/>
    <property type="match status" value="2"/>
</dbReference>
<keyword evidence="6" id="KW-0732">Signal</keyword>
<evidence type="ECO:0000256" key="2">
    <source>
        <dbReference type="ARBA" id="ARBA00009592"/>
    </source>
</evidence>
<keyword evidence="5 13" id="KW-0812">Transmembrane</keyword>
<reference evidence="16" key="1">
    <citation type="submission" date="2018-05" db="EMBL/GenBank/DDBJ databases">
        <title>Draft genome of Mucuna pruriens seed.</title>
        <authorList>
            <person name="Nnadi N.E."/>
            <person name="Vos R."/>
            <person name="Hasami M.H."/>
            <person name="Devisetty U.K."/>
            <person name="Aguiy J.C."/>
        </authorList>
    </citation>
    <scope>NUCLEOTIDE SEQUENCE [LARGE SCALE GENOMIC DNA]</scope>
    <source>
        <strain evidence="16">JCA_2017</strain>
    </source>
</reference>
<evidence type="ECO:0000256" key="8">
    <source>
        <dbReference type="ARBA" id="ARBA00022989"/>
    </source>
</evidence>
<dbReference type="Pfam" id="PF13855">
    <property type="entry name" value="LRR_8"/>
    <property type="match status" value="1"/>
</dbReference>
<comment type="subcellular location">
    <subcellularLocation>
        <location evidence="1">Cell membrane</location>
        <topology evidence="1">Single-pass type I membrane protein</topology>
    </subcellularLocation>
</comment>
<keyword evidence="4" id="KW-0433">Leucine-rich repeat</keyword>
<feature type="non-terminal residue" evidence="16">
    <location>
        <position position="1"/>
    </location>
</feature>
<feature type="transmembrane region" description="Helical" evidence="13">
    <location>
        <begin position="901"/>
        <end position="922"/>
    </location>
</feature>
<feature type="domain" description="Disease resistance R13L4/SHOC-2-like LRR" evidence="15">
    <location>
        <begin position="304"/>
        <end position="504"/>
    </location>
</feature>
<dbReference type="InterPro" id="IPR001611">
    <property type="entry name" value="Leu-rich_rpt"/>
</dbReference>
<dbReference type="InterPro" id="IPR046956">
    <property type="entry name" value="RLP23-like"/>
</dbReference>
<evidence type="ECO:0000256" key="5">
    <source>
        <dbReference type="ARBA" id="ARBA00022692"/>
    </source>
</evidence>
<evidence type="ECO:0000256" key="9">
    <source>
        <dbReference type="ARBA" id="ARBA00023136"/>
    </source>
</evidence>
<evidence type="ECO:0000256" key="13">
    <source>
        <dbReference type="SAM" id="Phobius"/>
    </source>
</evidence>
<keyword evidence="17" id="KW-1185">Reference proteome</keyword>
<dbReference type="OrthoDB" id="8731593at2759"/>
<dbReference type="PRINTS" id="PR00019">
    <property type="entry name" value="LEURICHRPT"/>
</dbReference>
<dbReference type="EMBL" id="QJKJ01013236">
    <property type="protein sequence ID" value="RDX66876.1"/>
    <property type="molecule type" value="Genomic_DNA"/>
</dbReference>
<dbReference type="Proteomes" id="UP000257109">
    <property type="component" value="Unassembled WGS sequence"/>
</dbReference>
<feature type="domain" description="Disease resistance R13L4/SHOC-2-like LRR" evidence="15">
    <location>
        <begin position="64"/>
        <end position="285"/>
    </location>
</feature>
<evidence type="ECO:0000256" key="11">
    <source>
        <dbReference type="ARBA" id="ARBA00023180"/>
    </source>
</evidence>
<dbReference type="FunFam" id="3.80.10.10:FF:000213">
    <property type="entry name" value="Tyrosine-sulfated glycopeptide receptor 1"/>
    <property type="match status" value="1"/>
</dbReference>
<dbReference type="PROSITE" id="PS51450">
    <property type="entry name" value="LRR"/>
    <property type="match status" value="2"/>
</dbReference>
<keyword evidence="3" id="KW-1003">Cell membrane</keyword>
<evidence type="ECO:0000256" key="12">
    <source>
        <dbReference type="SAM" id="MobiDB-lite"/>
    </source>
</evidence>
<evidence type="ECO:0000259" key="14">
    <source>
        <dbReference type="Pfam" id="PF08263"/>
    </source>
</evidence>
<dbReference type="Gene3D" id="3.80.10.10">
    <property type="entry name" value="Ribonuclease Inhibitor"/>
    <property type="match status" value="4"/>
</dbReference>
<dbReference type="Pfam" id="PF00560">
    <property type="entry name" value="LRR_1"/>
    <property type="match status" value="5"/>
</dbReference>
<dbReference type="STRING" id="157652.A0A371ELK4"/>
<dbReference type="GO" id="GO:0005886">
    <property type="term" value="C:plasma membrane"/>
    <property type="evidence" value="ECO:0007669"/>
    <property type="project" value="UniProtKB-SubCell"/>
</dbReference>
<sequence length="962" mass="106400">MEREKQALLTFKQGLVDESNILLSWESEQDCCKWRGVTCSNKTGHVIKLDLHSEEQTEQPLIGEINPSLLQLQNLQCLDLSENFLGGNGIPDFIGSFTQLRDLKLVGIGVEGPIPHQLGNLSNLNTLDLSWNIGFNTNDLSWLSGLSSLRYLDLSLLNLSKAVNWLESVSRLPSLVELHLQDCGLPNVNPKSLSHVNLSTSLEVLVLSSNNLSSSIFTWVENVGGGSLVDLQLESNHLKGPIPDVFASMSSLEYLDLSDNELEGSIPNSFQNLCKLKEIYLFSNTLIDQLQDLMDKLSCAKNSLELLQLSNNSFTGLFPDIAKFTSLKNFYVNSNKLNGTLPESLGTLPHLSSFDISFNNLSGPLPDFSGLPSLQILSLSHNKINGIFPESIGNLSNLKILDLSSNSLNGTVSEYQLSNLYDLQTLDVSHNSLTFNLSLNWTPPFQLQYLKISSCKLGTNFPQWLQTQKNISILDMSNVGISEEIPSWFWNLTRLQYLNLSNNLISGVLPNLSSKAYDLPQFDLSSNQLYGPLPAFPPSTNLLILSRNKLSGSVSSLYSTLNGYLAYLDLSHNQLSGTLPNCWMQAKNLLMLNLANNNFSGEIPNSIGALQQVLYLHLNNNNFLGGLIFLKNCTQLKLLDLGNNNFSGEMPNWVGETLTKLVILRLRSTELYGSIPLNFCHLSALQVLDLSGNNLSGAILHCFNNLTALSHKQVSTDLFYFGTTFNLLNLDIIDFVNLIVKGIEIEYGTNLKFMRSIDISSNGLSGEIPSNITSLVGLVSLNLSRNNLIGKVPDDIGQLTMLESLDLSRNHLVGEIPNSLSDLSFLSHLNLSFNNLSGRIPLGTQLQGFDASTYIANKGLCGPPLTKDCPGDESSTNGAFSRDNQKNDTEGDESGFISPGFYVSLGIGFITGLWGVFLSFLFNVSWRHAYFRFLSEVNDWMYVKAALFRKRIRERLQAKGMH</sequence>
<dbReference type="InterPro" id="IPR055414">
    <property type="entry name" value="LRR_R13L4/SHOC2-like"/>
</dbReference>
<dbReference type="Pfam" id="PF08263">
    <property type="entry name" value="LRRNT_2"/>
    <property type="match status" value="1"/>
</dbReference>
<name>A0A371ELK4_MUCPR</name>
<evidence type="ECO:0000256" key="6">
    <source>
        <dbReference type="ARBA" id="ARBA00022729"/>
    </source>
</evidence>
<evidence type="ECO:0000256" key="3">
    <source>
        <dbReference type="ARBA" id="ARBA00022475"/>
    </source>
</evidence>
<feature type="domain" description="Leucine-rich repeat-containing N-terminal plant-type" evidence="14">
    <location>
        <begin position="3"/>
        <end position="40"/>
    </location>
</feature>
<keyword evidence="7" id="KW-0677">Repeat</keyword>
<dbReference type="AlphaFoldDB" id="A0A371ELK4"/>
<dbReference type="GO" id="GO:0016301">
    <property type="term" value="F:kinase activity"/>
    <property type="evidence" value="ECO:0007669"/>
    <property type="project" value="UniProtKB-KW"/>
</dbReference>
<dbReference type="PANTHER" id="PTHR48063">
    <property type="entry name" value="LRR RECEPTOR-LIKE KINASE"/>
    <property type="match status" value="1"/>
</dbReference>
<dbReference type="FunFam" id="3.80.10.10:FF:000095">
    <property type="entry name" value="LRR receptor-like serine/threonine-protein kinase GSO1"/>
    <property type="match status" value="1"/>
</dbReference>
<dbReference type="PANTHER" id="PTHR48063:SF101">
    <property type="entry name" value="LRR RECEPTOR-LIKE SERINE_THREONINE-PROTEIN KINASE FLS2"/>
    <property type="match status" value="1"/>
</dbReference>
<feature type="region of interest" description="Disordered" evidence="12">
    <location>
        <begin position="866"/>
        <end position="892"/>
    </location>
</feature>
<evidence type="ECO:0000313" key="17">
    <source>
        <dbReference type="Proteomes" id="UP000257109"/>
    </source>
</evidence>
<evidence type="ECO:0000256" key="10">
    <source>
        <dbReference type="ARBA" id="ARBA00023170"/>
    </source>
</evidence>
<dbReference type="SMART" id="SM00369">
    <property type="entry name" value="LRR_TYP"/>
    <property type="match status" value="10"/>
</dbReference>
<evidence type="ECO:0000259" key="15">
    <source>
        <dbReference type="Pfam" id="PF23598"/>
    </source>
</evidence>
<dbReference type="InterPro" id="IPR013210">
    <property type="entry name" value="LRR_N_plant-typ"/>
</dbReference>
<accession>A0A371ELK4</accession>
<keyword evidence="10" id="KW-0675">Receptor</keyword>
<dbReference type="SMART" id="SM00365">
    <property type="entry name" value="LRR_SD22"/>
    <property type="match status" value="6"/>
</dbReference>
<protein>
    <submittedName>
        <fullName evidence="16">LRR receptor-like serine/threonine-protein kinase GSO1</fullName>
    </submittedName>
</protein>
<comment type="similarity">
    <text evidence="2">Belongs to the RLP family.</text>
</comment>
<dbReference type="InterPro" id="IPR003591">
    <property type="entry name" value="Leu-rich_rpt_typical-subtyp"/>
</dbReference>
<evidence type="ECO:0000256" key="7">
    <source>
        <dbReference type="ARBA" id="ARBA00022737"/>
    </source>
</evidence>